<dbReference type="RefSeq" id="WP_119747010.1">
    <property type="nucleotide sequence ID" value="NZ_QVRA01000010.1"/>
</dbReference>
<dbReference type="Proteomes" id="UP000283469">
    <property type="component" value="Unassembled WGS sequence"/>
</dbReference>
<dbReference type="EMBL" id="QVRA01000010">
    <property type="protein sequence ID" value="RJG54390.1"/>
    <property type="molecule type" value="Genomic_DNA"/>
</dbReference>
<dbReference type="PROSITE" id="PS51257">
    <property type="entry name" value="PROKAR_LIPOPROTEIN"/>
    <property type="match status" value="1"/>
</dbReference>
<accession>A0A418YRT1</accession>
<proteinExistence type="predicted"/>
<dbReference type="InterPro" id="IPR022061">
    <property type="entry name" value="DUF3617"/>
</dbReference>
<evidence type="ECO:0000313" key="3">
    <source>
        <dbReference type="Proteomes" id="UP000283469"/>
    </source>
</evidence>
<dbReference type="OrthoDB" id="7477883at2"/>
<protein>
    <submittedName>
        <fullName evidence="2">DUF3617 domain-containing protein</fullName>
    </submittedName>
</protein>
<name>A0A418YRT1_9SPHN</name>
<sequence>MQKTVLAAIPLAMMPLVTILALGGCSEPAPAPQAEEAPILMQAGEWVLTRKTTGYNTPTVTPAQYQAALKQVSEDKICLTVDAEGMPDAAALAGKDGTACAYKDKMARKGRLIATLACTAGKGTSEIAVEGNYTADTLTLGETMTQSEGGGAVLRATYDLSGKRVGDCPKG</sequence>
<reference evidence="2 3" key="1">
    <citation type="submission" date="2018-08" db="EMBL/GenBank/DDBJ databases">
        <title>Sphingobium sp. EO9.</title>
        <authorList>
            <person name="Park Y."/>
            <person name="Kim K.H."/>
            <person name="Jeon C.O."/>
        </authorList>
    </citation>
    <scope>NUCLEOTIDE SEQUENCE [LARGE SCALE GENOMIC DNA]</scope>
    <source>
        <strain evidence="2 3">EO9</strain>
    </source>
</reference>
<keyword evidence="1" id="KW-0732">Signal</keyword>
<evidence type="ECO:0000256" key="1">
    <source>
        <dbReference type="SAM" id="SignalP"/>
    </source>
</evidence>
<comment type="caution">
    <text evidence="2">The sequence shown here is derived from an EMBL/GenBank/DDBJ whole genome shotgun (WGS) entry which is preliminary data.</text>
</comment>
<feature type="signal peptide" evidence="1">
    <location>
        <begin position="1"/>
        <end position="23"/>
    </location>
</feature>
<dbReference type="AlphaFoldDB" id="A0A418YRT1"/>
<evidence type="ECO:0000313" key="2">
    <source>
        <dbReference type="EMBL" id="RJG54390.1"/>
    </source>
</evidence>
<gene>
    <name evidence="2" type="ORF">D0Z70_12855</name>
</gene>
<feature type="chain" id="PRO_5019391290" evidence="1">
    <location>
        <begin position="24"/>
        <end position="171"/>
    </location>
</feature>
<keyword evidence="3" id="KW-1185">Reference proteome</keyword>
<dbReference type="Pfam" id="PF12276">
    <property type="entry name" value="DUF3617"/>
    <property type="match status" value="1"/>
</dbReference>
<organism evidence="2 3">
    <name type="scientific">Sphingobium terrigena</name>
    <dbReference type="NCBI Taxonomy" id="2304063"/>
    <lineage>
        <taxon>Bacteria</taxon>
        <taxon>Pseudomonadati</taxon>
        <taxon>Pseudomonadota</taxon>
        <taxon>Alphaproteobacteria</taxon>
        <taxon>Sphingomonadales</taxon>
        <taxon>Sphingomonadaceae</taxon>
        <taxon>Sphingobium</taxon>
    </lineage>
</organism>